<feature type="compositionally biased region" description="Low complexity" evidence="1">
    <location>
        <begin position="1"/>
        <end position="13"/>
    </location>
</feature>
<evidence type="ECO:0000313" key="2">
    <source>
        <dbReference type="EMBL" id="NSB16469.1"/>
    </source>
</evidence>
<proteinExistence type="predicted"/>
<gene>
    <name evidence="2" type="ORF">BCD95_004728</name>
</gene>
<dbReference type="EMBL" id="JABTDW010000001">
    <property type="protein sequence ID" value="NSB16469.1"/>
    <property type="molecule type" value="Genomic_DNA"/>
</dbReference>
<reference evidence="2" key="1">
    <citation type="submission" date="2020-06" db="EMBL/GenBank/DDBJ databases">
        <title>Genomic insights into acetone-butanol-ethanol (ABE) fermentation by sequencing solventogenic clostridia strains.</title>
        <authorList>
            <person name="Brown S."/>
        </authorList>
    </citation>
    <scope>NUCLEOTIDE SEQUENCE</scope>
    <source>
        <strain evidence="2">DJ123</strain>
    </source>
</reference>
<accession>A0AAE5LS51</accession>
<dbReference type="NCBIfam" id="NF040601">
    <property type="entry name" value="TerS_not_xtmA"/>
    <property type="match status" value="1"/>
</dbReference>
<evidence type="ECO:0000256" key="1">
    <source>
        <dbReference type="SAM" id="MobiDB-lite"/>
    </source>
</evidence>
<dbReference type="AlphaFoldDB" id="A0AAE5LS51"/>
<dbReference type="RefSeq" id="WP_173715365.1">
    <property type="nucleotide sequence ID" value="NZ_JABFUN010000001.1"/>
</dbReference>
<protein>
    <submittedName>
        <fullName evidence="2">Uncharacterized protein YjcR</fullName>
    </submittedName>
</protein>
<dbReference type="Proteomes" id="UP000822184">
    <property type="component" value="Unassembled WGS sequence"/>
</dbReference>
<feature type="region of interest" description="Disordered" evidence="1">
    <location>
        <begin position="1"/>
        <end position="33"/>
    </location>
</feature>
<sequence length="204" mass="23201">MAGAPKGNKNAVGNKGGAPKGNKNAIGNKGGAPKGNVNAFTLGNYTKRIPMAVKNIMEELATEDPLDKLWRSICIQEARIIYMQNNMHVKNKKDITKELKKTKVMSDKNGNETYREEEYEIQLPWDKEANLMVTQSKAYDTLVKLIKQYDEMLNANRELATEEQKIRIKVLKSKVQDINTDVNTNSTKKLDSILEQMKRRKKDE</sequence>
<evidence type="ECO:0000313" key="3">
    <source>
        <dbReference type="Proteomes" id="UP000822184"/>
    </source>
</evidence>
<organism evidence="2 3">
    <name type="scientific">Clostridium beijerinckii</name>
    <name type="common">Clostridium MP</name>
    <dbReference type="NCBI Taxonomy" id="1520"/>
    <lineage>
        <taxon>Bacteria</taxon>
        <taxon>Bacillati</taxon>
        <taxon>Bacillota</taxon>
        <taxon>Clostridia</taxon>
        <taxon>Eubacteriales</taxon>
        <taxon>Clostridiaceae</taxon>
        <taxon>Clostridium</taxon>
    </lineage>
</organism>
<name>A0AAE5LS51_CLOBE</name>
<comment type="caution">
    <text evidence="2">The sequence shown here is derived from an EMBL/GenBank/DDBJ whole genome shotgun (WGS) entry which is preliminary data.</text>
</comment>